<feature type="domain" description="Thioesterase" evidence="2">
    <location>
        <begin position="33"/>
        <end position="259"/>
    </location>
</feature>
<evidence type="ECO:0000313" key="3">
    <source>
        <dbReference type="EMBL" id="AKT41128.1"/>
    </source>
</evidence>
<dbReference type="KEGG" id="ccro:CMC5_052890"/>
<organism evidence="3 4">
    <name type="scientific">Chondromyces crocatus</name>
    <dbReference type="NCBI Taxonomy" id="52"/>
    <lineage>
        <taxon>Bacteria</taxon>
        <taxon>Pseudomonadati</taxon>
        <taxon>Myxococcota</taxon>
        <taxon>Polyangia</taxon>
        <taxon>Polyangiales</taxon>
        <taxon>Polyangiaceae</taxon>
        <taxon>Chondromyces</taxon>
    </lineage>
</organism>
<keyword evidence="4" id="KW-1185">Reference proteome</keyword>
<dbReference type="InterPro" id="IPR001031">
    <property type="entry name" value="Thioesterase"/>
</dbReference>
<dbReference type="Gene3D" id="3.40.50.1820">
    <property type="entry name" value="alpha/beta hydrolase"/>
    <property type="match status" value="1"/>
</dbReference>
<dbReference type="PANTHER" id="PTHR11487">
    <property type="entry name" value="THIOESTERASE"/>
    <property type="match status" value="1"/>
</dbReference>
<comment type="similarity">
    <text evidence="1">Belongs to the thioesterase family.</text>
</comment>
<dbReference type="Pfam" id="PF00975">
    <property type="entry name" value="Thioesterase"/>
    <property type="match status" value="1"/>
</dbReference>
<dbReference type="STRING" id="52.CMC5_052890"/>
<gene>
    <name evidence="3" type="ORF">CMC5_052890</name>
</gene>
<dbReference type="EMBL" id="CP012159">
    <property type="protein sequence ID" value="AKT41128.1"/>
    <property type="molecule type" value="Genomic_DNA"/>
</dbReference>
<dbReference type="GO" id="GO:0008610">
    <property type="term" value="P:lipid biosynthetic process"/>
    <property type="evidence" value="ECO:0007669"/>
    <property type="project" value="TreeGrafter"/>
</dbReference>
<evidence type="ECO:0000259" key="2">
    <source>
        <dbReference type="Pfam" id="PF00975"/>
    </source>
</evidence>
<dbReference type="InterPro" id="IPR029058">
    <property type="entry name" value="AB_hydrolase_fold"/>
</dbReference>
<protein>
    <submittedName>
        <fullName evidence="3">Thioesterase</fullName>
    </submittedName>
</protein>
<dbReference type="InterPro" id="IPR012223">
    <property type="entry name" value="TEII"/>
</dbReference>
<evidence type="ECO:0000256" key="1">
    <source>
        <dbReference type="ARBA" id="ARBA00007169"/>
    </source>
</evidence>
<sequence length="269" mass="29214">MTGLSMRGISSTASSDVNRWLWRPRPLAAPRARLLCIPYAGGSATSFRTWPTRLPPDVEVLCVQLPGRGMRMGESLIRRLDEVVGVLGPLVRDLPGAGQTPLVMFGHSMGAILSFALCRWLRAEGAPLPARLIVSGHRAPHIVDPEPPKHLLDDPALIARLRHYGGTPEEILREPELVELMLPILRADFELLATHPHVPAPPLDLPMLALGGADDPNALPPAIEAWREHAGGEFAFQIFPGSHFFLHSDEAAVLSVISRELSKVSVPSA</sequence>
<dbReference type="PANTHER" id="PTHR11487:SF0">
    <property type="entry name" value="S-ACYL FATTY ACID SYNTHASE THIOESTERASE, MEDIUM CHAIN"/>
    <property type="match status" value="1"/>
</dbReference>
<proteinExistence type="inferred from homology"/>
<name>A0A0K1EKL2_CHOCO</name>
<dbReference type="AlphaFoldDB" id="A0A0K1EKL2"/>
<reference evidence="3 4" key="1">
    <citation type="submission" date="2015-07" db="EMBL/GenBank/DDBJ databases">
        <title>Genome analysis of myxobacterium Chondromyces crocatus Cm c5 reveals a high potential for natural compound synthesis and the genetic basis for the loss of fruiting body formation.</title>
        <authorList>
            <person name="Zaburannyi N."/>
            <person name="Bunk B."/>
            <person name="Maier J."/>
            <person name="Overmann J."/>
            <person name="Mueller R."/>
        </authorList>
    </citation>
    <scope>NUCLEOTIDE SEQUENCE [LARGE SCALE GENOMIC DNA]</scope>
    <source>
        <strain evidence="3 4">Cm c5</strain>
    </source>
</reference>
<dbReference type="Proteomes" id="UP000067626">
    <property type="component" value="Chromosome"/>
</dbReference>
<dbReference type="SUPFAM" id="SSF53474">
    <property type="entry name" value="alpha/beta-Hydrolases"/>
    <property type="match status" value="1"/>
</dbReference>
<accession>A0A0K1EKL2</accession>
<evidence type="ECO:0000313" key="4">
    <source>
        <dbReference type="Proteomes" id="UP000067626"/>
    </source>
</evidence>